<dbReference type="Pfam" id="PF13466">
    <property type="entry name" value="STAS_2"/>
    <property type="match status" value="1"/>
</dbReference>
<protein>
    <recommendedName>
        <fullName evidence="3">STAS domain-containing protein</fullName>
    </recommendedName>
</protein>
<dbReference type="Gene3D" id="3.60.40.10">
    <property type="entry name" value="PPM-type phosphatase domain"/>
    <property type="match status" value="1"/>
</dbReference>
<dbReference type="InterPro" id="IPR003594">
    <property type="entry name" value="HATPase_dom"/>
</dbReference>
<dbReference type="Gene3D" id="3.30.565.10">
    <property type="entry name" value="Histidine kinase-like ATPase, C-terminal domain"/>
    <property type="match status" value="1"/>
</dbReference>
<evidence type="ECO:0000259" key="3">
    <source>
        <dbReference type="PROSITE" id="PS50801"/>
    </source>
</evidence>
<evidence type="ECO:0000256" key="2">
    <source>
        <dbReference type="SAM" id="MobiDB-lite"/>
    </source>
</evidence>
<dbReference type="SUPFAM" id="SSF81606">
    <property type="entry name" value="PP2C-like"/>
    <property type="match status" value="1"/>
</dbReference>
<feature type="region of interest" description="Disordered" evidence="2">
    <location>
        <begin position="1"/>
        <end position="38"/>
    </location>
</feature>
<dbReference type="Pfam" id="PF13581">
    <property type="entry name" value="HATPase_c_2"/>
    <property type="match status" value="1"/>
</dbReference>
<name>A0A498PNI6_9MYCO</name>
<dbReference type="PANTHER" id="PTHR43156">
    <property type="entry name" value="STAGE II SPORULATION PROTEIN E-RELATED"/>
    <property type="match status" value="1"/>
</dbReference>
<dbReference type="PANTHER" id="PTHR43156:SF2">
    <property type="entry name" value="STAGE II SPORULATION PROTEIN E"/>
    <property type="match status" value="1"/>
</dbReference>
<dbReference type="AlphaFoldDB" id="A0A498PNI6"/>
<dbReference type="CDD" id="cd16936">
    <property type="entry name" value="HATPase_RsbW-like"/>
    <property type="match status" value="1"/>
</dbReference>
<dbReference type="Gene3D" id="3.30.750.24">
    <property type="entry name" value="STAS domain"/>
    <property type="match status" value="1"/>
</dbReference>
<sequence>MTGVSSADVASDRRRRGLGVGVPETGAHNGSSDLGADERDDLVGDAAAVRRAYDALPLIVGSFEGPQHKLVTGNAAFRAYYPRGVSGVPIEELAPELSGPGLIDYDHIYRSGKSLSVSDFRLHVDLDGLGLKEHYLNITAVPQLSARGEVVGVVFVAADTTKQVVERLTAEQRAREMAGRYESLRDSASVMQRALLSPQLPVLPGADLAAAYLVATEDTAAGGDWFDAIPTSDGSLTLVVGDVVGHGVAAAAVMAQLRTATRIFLSGATDIASALRAVDDFAADIAGAKSATICVVALNTTTGDAQYCTAGHPPPLVIDAHGMPRYLEPTGAGPLGSGCGFPVRTTHLALGDVVLLYTDGIIERPGLPSAHRSTELAEVTARVLRGQAFPLDTGQRAVERVCSHTVELLVRTTGYSDDITLLAAQRRIPPLPLHATMRADYKAERAIRNQLRQWLVALGADQTSGQPLEQAVSEFVANAAEHAYVDQVCGTLHIDAVLGDDGRVRVAVTDHGVWRQPSTPADNRGRGLALAHMLIPDTVVTHDNHGTTVTSTHRLTHSAHIVTDPRQGPGVPAAAPSTTFDVGITDDGYVIVVGDVDTHAASTLAGFLATTSRAGTQELRVDLSAVTHLGSAAVSVLFEATERAARHDTTVTLVAPPGAAAHHVLSLVGLPITVQPNAEL</sequence>
<evidence type="ECO:0000256" key="1">
    <source>
        <dbReference type="ARBA" id="ARBA00022801"/>
    </source>
</evidence>
<dbReference type="Proteomes" id="UP000273307">
    <property type="component" value="Unassembled WGS sequence"/>
</dbReference>
<dbReference type="InterPro" id="IPR058548">
    <property type="entry name" value="MlaB-like_STAS"/>
</dbReference>
<accession>A0A498PNI6</accession>
<dbReference type="Gene3D" id="3.30.450.20">
    <property type="entry name" value="PAS domain"/>
    <property type="match status" value="1"/>
</dbReference>
<dbReference type="InterPro" id="IPR001932">
    <property type="entry name" value="PPM-type_phosphatase-like_dom"/>
</dbReference>
<feature type="domain" description="STAS" evidence="3">
    <location>
        <begin position="592"/>
        <end position="680"/>
    </location>
</feature>
<dbReference type="InterPro" id="IPR052016">
    <property type="entry name" value="Bact_Sigma-Reg"/>
</dbReference>
<evidence type="ECO:0000313" key="5">
    <source>
        <dbReference type="Proteomes" id="UP000273307"/>
    </source>
</evidence>
<organism evidence="4 5">
    <name type="scientific">Mycobacterium attenuatum</name>
    <dbReference type="NCBI Taxonomy" id="2341086"/>
    <lineage>
        <taxon>Bacteria</taxon>
        <taxon>Bacillati</taxon>
        <taxon>Actinomycetota</taxon>
        <taxon>Actinomycetes</taxon>
        <taxon>Mycobacteriales</taxon>
        <taxon>Mycobacteriaceae</taxon>
        <taxon>Mycobacterium</taxon>
    </lineage>
</organism>
<dbReference type="Pfam" id="PF07228">
    <property type="entry name" value="SpoIIE"/>
    <property type="match status" value="1"/>
</dbReference>
<dbReference type="EMBL" id="UPHP01000009">
    <property type="protein sequence ID" value="VBA33438.1"/>
    <property type="molecule type" value="Genomic_DNA"/>
</dbReference>
<keyword evidence="1" id="KW-0378">Hydrolase</keyword>
<dbReference type="InterPro" id="IPR036890">
    <property type="entry name" value="HATPase_C_sf"/>
</dbReference>
<gene>
    <name evidence="4" type="ORF">LAUMK136_00447</name>
</gene>
<dbReference type="CDD" id="cd07043">
    <property type="entry name" value="STAS_anti-anti-sigma_factors"/>
    <property type="match status" value="1"/>
</dbReference>
<dbReference type="PROSITE" id="PS50801">
    <property type="entry name" value="STAS"/>
    <property type="match status" value="1"/>
</dbReference>
<dbReference type="SMART" id="SM00331">
    <property type="entry name" value="PP2C_SIG"/>
    <property type="match status" value="1"/>
</dbReference>
<reference evidence="4 5" key="1">
    <citation type="submission" date="2018-09" db="EMBL/GenBank/DDBJ databases">
        <authorList>
            <person name="Tagini F."/>
        </authorList>
    </citation>
    <scope>NUCLEOTIDE SEQUENCE [LARGE SCALE GENOMIC DNA]</scope>
    <source>
        <strain evidence="4 5">MK136</strain>
    </source>
</reference>
<dbReference type="SUPFAM" id="SSF55874">
    <property type="entry name" value="ATPase domain of HSP90 chaperone/DNA topoisomerase II/histidine kinase"/>
    <property type="match status" value="1"/>
</dbReference>
<dbReference type="SUPFAM" id="SSF52091">
    <property type="entry name" value="SpoIIaa-like"/>
    <property type="match status" value="1"/>
</dbReference>
<proteinExistence type="predicted"/>
<dbReference type="InterPro" id="IPR036513">
    <property type="entry name" value="STAS_dom_sf"/>
</dbReference>
<dbReference type="GO" id="GO:0016791">
    <property type="term" value="F:phosphatase activity"/>
    <property type="evidence" value="ECO:0007669"/>
    <property type="project" value="TreeGrafter"/>
</dbReference>
<keyword evidence="5" id="KW-1185">Reference proteome</keyword>
<dbReference type="InterPro" id="IPR036457">
    <property type="entry name" value="PPM-type-like_dom_sf"/>
</dbReference>
<evidence type="ECO:0000313" key="4">
    <source>
        <dbReference type="EMBL" id="VBA33438.1"/>
    </source>
</evidence>
<dbReference type="InterPro" id="IPR002645">
    <property type="entry name" value="STAS_dom"/>
</dbReference>